<accession>A0A1M6IEZ9</accession>
<organism evidence="1 2">
    <name type="scientific">Lutispora thermophila DSM 19022</name>
    <dbReference type="NCBI Taxonomy" id="1122184"/>
    <lineage>
        <taxon>Bacteria</taxon>
        <taxon>Bacillati</taxon>
        <taxon>Bacillota</taxon>
        <taxon>Clostridia</taxon>
        <taxon>Lutisporales</taxon>
        <taxon>Lutisporaceae</taxon>
        <taxon>Lutispora</taxon>
    </lineage>
</organism>
<dbReference type="EMBL" id="FQZS01000031">
    <property type="protein sequence ID" value="SHJ33008.1"/>
    <property type="molecule type" value="Genomic_DNA"/>
</dbReference>
<evidence type="ECO:0000313" key="1">
    <source>
        <dbReference type="EMBL" id="SHJ33008.1"/>
    </source>
</evidence>
<keyword evidence="2" id="KW-1185">Reference proteome</keyword>
<dbReference type="Proteomes" id="UP000184442">
    <property type="component" value="Unassembled WGS sequence"/>
</dbReference>
<reference evidence="1 2" key="1">
    <citation type="submission" date="2016-11" db="EMBL/GenBank/DDBJ databases">
        <authorList>
            <person name="Jaros S."/>
            <person name="Januszkiewicz K."/>
            <person name="Wedrychowicz H."/>
        </authorList>
    </citation>
    <scope>NUCLEOTIDE SEQUENCE [LARGE SCALE GENOMIC DNA]</scope>
    <source>
        <strain evidence="1 2">DSM 19022</strain>
    </source>
</reference>
<protein>
    <submittedName>
        <fullName evidence="1">Uncharacterized protein</fullName>
    </submittedName>
</protein>
<name>A0A1M6IEZ9_9FIRM</name>
<evidence type="ECO:0000313" key="2">
    <source>
        <dbReference type="Proteomes" id="UP000184442"/>
    </source>
</evidence>
<proteinExistence type="predicted"/>
<sequence>MSKRIFQKMKITVNILVPTTNANIPFCDPAYEVNHEMIQDCTPALNPARPFLSDVPDSQVQGFHQGIVGRVI</sequence>
<dbReference type="AlphaFoldDB" id="A0A1M6IEZ9"/>
<gene>
    <name evidence="1" type="ORF">SAMN02745176_03222</name>
</gene>